<proteinExistence type="inferred from homology"/>
<comment type="subcellular location">
    <subcellularLocation>
        <location evidence="1">Cell membrane</location>
        <topology evidence="1">Multi-pass membrane protein</topology>
    </subcellularLocation>
</comment>
<feature type="transmembrane region" description="Helical" evidence="7">
    <location>
        <begin position="20"/>
        <end position="43"/>
    </location>
</feature>
<evidence type="ECO:0000256" key="6">
    <source>
        <dbReference type="ARBA" id="ARBA00023136"/>
    </source>
</evidence>
<evidence type="ECO:0000256" key="2">
    <source>
        <dbReference type="ARBA" id="ARBA00008017"/>
    </source>
</evidence>
<keyword evidence="6 7" id="KW-0472">Membrane</keyword>
<organism evidence="10 11">
    <name type="scientific">Pelomonas caseinilytica</name>
    <dbReference type="NCBI Taxonomy" id="2906763"/>
    <lineage>
        <taxon>Bacteria</taxon>
        <taxon>Pseudomonadati</taxon>
        <taxon>Pseudomonadota</taxon>
        <taxon>Betaproteobacteria</taxon>
        <taxon>Burkholderiales</taxon>
        <taxon>Sphaerotilaceae</taxon>
        <taxon>Roseateles</taxon>
    </lineage>
</organism>
<feature type="transmembrane region" description="Helical" evidence="7">
    <location>
        <begin position="167"/>
        <end position="185"/>
    </location>
</feature>
<evidence type="ECO:0000256" key="1">
    <source>
        <dbReference type="ARBA" id="ARBA00004651"/>
    </source>
</evidence>
<dbReference type="Pfam" id="PF21082">
    <property type="entry name" value="MS_channel_3rd"/>
    <property type="match status" value="1"/>
</dbReference>
<dbReference type="EMBL" id="JAJTWT010000020">
    <property type="protein sequence ID" value="MCE4540645.1"/>
    <property type="molecule type" value="Genomic_DNA"/>
</dbReference>
<keyword evidence="11" id="KW-1185">Reference proteome</keyword>
<dbReference type="SUPFAM" id="SSF50182">
    <property type="entry name" value="Sm-like ribonucleoproteins"/>
    <property type="match status" value="1"/>
</dbReference>
<evidence type="ECO:0000256" key="5">
    <source>
        <dbReference type="ARBA" id="ARBA00022989"/>
    </source>
</evidence>
<protein>
    <submittedName>
        <fullName evidence="10">Mechanosensitive ion channel</fullName>
    </submittedName>
</protein>
<gene>
    <name evidence="10" type="ORF">LXT12_25755</name>
</gene>
<feature type="transmembrane region" description="Helical" evidence="7">
    <location>
        <begin position="127"/>
        <end position="147"/>
    </location>
</feature>
<dbReference type="Pfam" id="PF00924">
    <property type="entry name" value="MS_channel_2nd"/>
    <property type="match status" value="1"/>
</dbReference>
<accession>A0ABS8XTW2</accession>
<comment type="similarity">
    <text evidence="2">Belongs to the MscS (TC 1.A.23) family.</text>
</comment>
<evidence type="ECO:0000313" key="11">
    <source>
        <dbReference type="Proteomes" id="UP001201463"/>
    </source>
</evidence>
<feature type="domain" description="Mechanosensitive ion channel MscS C-terminal" evidence="9">
    <location>
        <begin position="327"/>
        <end position="402"/>
    </location>
</feature>
<dbReference type="SUPFAM" id="SSF82689">
    <property type="entry name" value="Mechanosensitive channel protein MscS (YggB), C-terminal domain"/>
    <property type="match status" value="1"/>
</dbReference>
<dbReference type="InterPro" id="IPR052702">
    <property type="entry name" value="MscS-like_channel"/>
</dbReference>
<dbReference type="PANTHER" id="PTHR30347:SF1">
    <property type="entry name" value="MECHANOSENSITIVE CHANNEL MSCK"/>
    <property type="match status" value="1"/>
</dbReference>
<dbReference type="Proteomes" id="UP001201463">
    <property type="component" value="Unassembled WGS sequence"/>
</dbReference>
<feature type="transmembrane region" description="Helical" evidence="7">
    <location>
        <begin position="93"/>
        <end position="115"/>
    </location>
</feature>
<dbReference type="InterPro" id="IPR011066">
    <property type="entry name" value="MscS_channel_C_sf"/>
</dbReference>
<keyword evidence="4 7" id="KW-0812">Transmembrane</keyword>
<keyword evidence="3" id="KW-1003">Cell membrane</keyword>
<dbReference type="Gene3D" id="2.30.30.60">
    <property type="match status" value="1"/>
</dbReference>
<dbReference type="InterPro" id="IPR006685">
    <property type="entry name" value="MscS_channel_2nd"/>
</dbReference>
<dbReference type="InterPro" id="IPR023408">
    <property type="entry name" value="MscS_beta-dom_sf"/>
</dbReference>
<evidence type="ECO:0000256" key="3">
    <source>
        <dbReference type="ARBA" id="ARBA00022475"/>
    </source>
</evidence>
<name>A0ABS8XTW2_9BURK</name>
<feature type="domain" description="Mechanosensitive ion channel MscS" evidence="8">
    <location>
        <begin position="252"/>
        <end position="317"/>
    </location>
</feature>
<dbReference type="SUPFAM" id="SSF82861">
    <property type="entry name" value="Mechanosensitive channel protein MscS (YggB), transmembrane region"/>
    <property type="match status" value="1"/>
</dbReference>
<evidence type="ECO:0000256" key="7">
    <source>
        <dbReference type="SAM" id="Phobius"/>
    </source>
</evidence>
<dbReference type="Gene3D" id="1.10.287.1260">
    <property type="match status" value="1"/>
</dbReference>
<evidence type="ECO:0000256" key="4">
    <source>
        <dbReference type="ARBA" id="ARBA00022692"/>
    </source>
</evidence>
<dbReference type="InterPro" id="IPR049278">
    <property type="entry name" value="MS_channel_C"/>
</dbReference>
<feature type="transmembrane region" description="Helical" evidence="7">
    <location>
        <begin position="64"/>
        <end position="81"/>
    </location>
</feature>
<reference evidence="10 11" key="1">
    <citation type="submission" date="2021-12" db="EMBL/GenBank/DDBJ databases">
        <title>Genome seq of p7.</title>
        <authorList>
            <person name="Seo T."/>
        </authorList>
    </citation>
    <scope>NUCLEOTIDE SEQUENCE [LARGE SCALE GENOMIC DNA]</scope>
    <source>
        <strain evidence="10 11">P7</strain>
    </source>
</reference>
<dbReference type="RefSeq" id="WP_233395236.1">
    <property type="nucleotide sequence ID" value="NZ_JAJTWT010000020.1"/>
</dbReference>
<evidence type="ECO:0000259" key="9">
    <source>
        <dbReference type="Pfam" id="PF21082"/>
    </source>
</evidence>
<dbReference type="InterPro" id="IPR010920">
    <property type="entry name" value="LSM_dom_sf"/>
</dbReference>
<keyword evidence="5 7" id="KW-1133">Transmembrane helix</keyword>
<dbReference type="InterPro" id="IPR011014">
    <property type="entry name" value="MscS_channel_TM-2"/>
</dbReference>
<sequence>MHQPLSLNELQALLGRAFSATALGEWALLLGCLLLAGLVTVILSRVKERRGLSVLFGERVVDGALFPLLAVGLALAARPLLKVWGLAPAVFKLVLPLLVSLAVIRLVARVLAAAWPSSTVIKAVERLGSWLIWIGAVLWVTGLWPVMMDELDDIGWKFGNVHLTLRNLIEGGSTAALVLVVALWISSAIEAQLLRRESLDLSMRKIAANAIRSLLLFVGLLFAMSAAGIDLTALGVLGGALGVGLGFGLQKLAANYVSGFVILAERSLRIGDMVKVDNFEGRVTDIKTRYTVIRSLGGKEAIVPNELLITQRVENSSLADPRVLLSTVVQVAYGCDVEAVMGRLTATVAEVPRVLSAPGPAVQLSQFAADGLELTIYFWIMDPENGSGGVRSDVNLAILRTLQGLGVDIPYPQRVVHQAGLPPAKVDIPQPDGARTPPA</sequence>
<evidence type="ECO:0000313" key="10">
    <source>
        <dbReference type="EMBL" id="MCE4540645.1"/>
    </source>
</evidence>
<evidence type="ECO:0000259" key="8">
    <source>
        <dbReference type="Pfam" id="PF00924"/>
    </source>
</evidence>
<comment type="caution">
    <text evidence="10">The sequence shown here is derived from an EMBL/GenBank/DDBJ whole genome shotgun (WGS) entry which is preliminary data.</text>
</comment>
<dbReference type="PANTHER" id="PTHR30347">
    <property type="entry name" value="POTASSIUM CHANNEL RELATED"/>
    <property type="match status" value="1"/>
</dbReference>
<dbReference type="Gene3D" id="3.30.70.100">
    <property type="match status" value="1"/>
</dbReference>